<dbReference type="PROSITE" id="PS00623">
    <property type="entry name" value="GMC_OXRED_1"/>
    <property type="match status" value="1"/>
</dbReference>
<dbReference type="SUPFAM" id="SSF54373">
    <property type="entry name" value="FAD-linked reductases, C-terminal domain"/>
    <property type="match status" value="1"/>
</dbReference>
<feature type="binding site" evidence="5">
    <location>
        <position position="246"/>
    </location>
    <ligand>
        <name>FAD</name>
        <dbReference type="ChEBI" id="CHEBI:57692"/>
    </ligand>
</feature>
<protein>
    <recommendedName>
        <fullName evidence="7 8">Glucose-methanol-choline oxidoreductase N-terminal domain-containing protein</fullName>
    </recommendedName>
</protein>
<dbReference type="Proteomes" id="UP001209878">
    <property type="component" value="Unassembled WGS sequence"/>
</dbReference>
<dbReference type="GO" id="GO:0016614">
    <property type="term" value="F:oxidoreductase activity, acting on CH-OH group of donors"/>
    <property type="evidence" value="ECO:0007669"/>
    <property type="project" value="InterPro"/>
</dbReference>
<dbReference type="Gene3D" id="3.30.560.10">
    <property type="entry name" value="Glucose Oxidase, domain 3"/>
    <property type="match status" value="1"/>
</dbReference>
<keyword evidence="4 5" id="KW-0274">FAD</keyword>
<evidence type="ECO:0000256" key="2">
    <source>
        <dbReference type="ARBA" id="ARBA00010790"/>
    </source>
</evidence>
<keyword evidence="10" id="KW-1185">Reference proteome</keyword>
<keyword evidence="3 6" id="KW-0285">Flavoprotein</keyword>
<dbReference type="AlphaFoldDB" id="A0AAD9L4G4"/>
<feature type="domain" description="Glucose-methanol-choline oxidoreductase N-terminal" evidence="8">
    <location>
        <begin position="281"/>
        <end position="295"/>
    </location>
</feature>
<evidence type="ECO:0000259" key="7">
    <source>
        <dbReference type="PROSITE" id="PS00623"/>
    </source>
</evidence>
<dbReference type="PIRSF" id="PIRSF000137">
    <property type="entry name" value="Alcohol_oxidase"/>
    <property type="match status" value="1"/>
</dbReference>
<name>A0AAD9L4G4_RIDPI</name>
<dbReference type="Pfam" id="PF05199">
    <property type="entry name" value="GMC_oxred_C"/>
    <property type="match status" value="1"/>
</dbReference>
<dbReference type="Gene3D" id="3.50.50.60">
    <property type="entry name" value="FAD/NAD(P)-binding domain"/>
    <property type="match status" value="1"/>
</dbReference>
<evidence type="ECO:0000259" key="8">
    <source>
        <dbReference type="PROSITE" id="PS00624"/>
    </source>
</evidence>
<sequence>MYKKLISQAVKEKVGISKVVDSLKEAYDYIIVGAGASGNVLANRLSEDGAFSVLLLEAGGDDAKNPKVHIPSSAKELQQTDFDYRYLTVPQKRACRGLKNKQAFIPRGKGLGGSGSINYLIYTRGSRHDFDEWEEMGCAGWSYKDVLPYFIKSEDNANADLVNTGYHGKGGPMKVADLQMTPLVESFLNSGRELGYDITDVNGPQQIGFSNMQGHVYEGMRWSTAHGYLRPIMDRPNLDVAIKSQVTKLKFAENRVTGVEVNKGGELFQVGANKEVIVSAGAIESPKILMLSGIGPRDHLQKLGISVKANLPVGENFQDHPMCIMEYIVEKPDTLDVDSARANQTTQDYLEYLFYTRGYQGMLSPQGALAFMRTCLAPTDRLSPDILVHMSCSLVGSTHHRNWNFKDDVWDAVFSHDDKQHGIYLSSLLLHPLSVGSIRLHSNDLNDPLLIDPNFLDKPEDARVLVEGLKLQMQLGQTESFQRIGARLSPRNMPGSERDLIYSEDYLKKYVRSNTLSGNHASGTCKMGALSDGTAVVDSQLRVIGIEGLRVVDASIMPRIPSANTSAASTMIAEKAADAILAVNSVSDIRLPEDLIGRERDTENSHLVV</sequence>
<dbReference type="Pfam" id="PF00732">
    <property type="entry name" value="GMC_oxred_N"/>
    <property type="match status" value="1"/>
</dbReference>
<reference evidence="9" key="1">
    <citation type="journal article" date="2023" name="Mol. Biol. Evol.">
        <title>Third-Generation Sequencing Reveals the Adaptive Role of the Epigenome in Three Deep-Sea Polychaetes.</title>
        <authorList>
            <person name="Perez M."/>
            <person name="Aroh O."/>
            <person name="Sun Y."/>
            <person name="Lan Y."/>
            <person name="Juniper S.K."/>
            <person name="Young C.R."/>
            <person name="Angers B."/>
            <person name="Qian P.Y."/>
        </authorList>
    </citation>
    <scope>NUCLEOTIDE SEQUENCE</scope>
    <source>
        <strain evidence="9">R07B-5</strain>
    </source>
</reference>
<organism evidence="9 10">
    <name type="scientific">Ridgeia piscesae</name>
    <name type="common">Tubeworm</name>
    <dbReference type="NCBI Taxonomy" id="27915"/>
    <lineage>
        <taxon>Eukaryota</taxon>
        <taxon>Metazoa</taxon>
        <taxon>Spiralia</taxon>
        <taxon>Lophotrochozoa</taxon>
        <taxon>Annelida</taxon>
        <taxon>Polychaeta</taxon>
        <taxon>Sedentaria</taxon>
        <taxon>Canalipalpata</taxon>
        <taxon>Sabellida</taxon>
        <taxon>Siboglinidae</taxon>
        <taxon>Ridgeia</taxon>
    </lineage>
</organism>
<proteinExistence type="inferred from homology"/>
<evidence type="ECO:0000313" key="10">
    <source>
        <dbReference type="Proteomes" id="UP001209878"/>
    </source>
</evidence>
<comment type="cofactor">
    <cofactor evidence="1 5">
        <name>FAD</name>
        <dbReference type="ChEBI" id="CHEBI:57692"/>
    </cofactor>
</comment>
<accession>A0AAD9L4G4</accession>
<dbReference type="PANTHER" id="PTHR11552">
    <property type="entry name" value="GLUCOSE-METHANOL-CHOLINE GMC OXIDOREDUCTASE"/>
    <property type="match status" value="1"/>
</dbReference>
<evidence type="ECO:0000256" key="4">
    <source>
        <dbReference type="ARBA" id="ARBA00022827"/>
    </source>
</evidence>
<evidence type="ECO:0000256" key="3">
    <source>
        <dbReference type="ARBA" id="ARBA00022630"/>
    </source>
</evidence>
<comment type="caution">
    <text evidence="9">The sequence shown here is derived from an EMBL/GenBank/DDBJ whole genome shotgun (WGS) entry which is preliminary data.</text>
</comment>
<dbReference type="InterPro" id="IPR036188">
    <property type="entry name" value="FAD/NAD-bd_sf"/>
</dbReference>
<dbReference type="InterPro" id="IPR007867">
    <property type="entry name" value="GMC_OxRtase_C"/>
</dbReference>
<gene>
    <name evidence="9" type="ORF">NP493_360g00021</name>
</gene>
<comment type="similarity">
    <text evidence="2 6">Belongs to the GMC oxidoreductase family.</text>
</comment>
<dbReference type="PROSITE" id="PS00624">
    <property type="entry name" value="GMC_OXRED_2"/>
    <property type="match status" value="1"/>
</dbReference>
<dbReference type="EMBL" id="JAODUO010000359">
    <property type="protein sequence ID" value="KAK2182293.1"/>
    <property type="molecule type" value="Genomic_DNA"/>
</dbReference>
<evidence type="ECO:0000313" key="9">
    <source>
        <dbReference type="EMBL" id="KAK2182293.1"/>
    </source>
</evidence>
<dbReference type="InterPro" id="IPR000172">
    <property type="entry name" value="GMC_OxRdtase_N"/>
</dbReference>
<evidence type="ECO:0000256" key="5">
    <source>
        <dbReference type="PIRSR" id="PIRSR000137-2"/>
    </source>
</evidence>
<evidence type="ECO:0000256" key="6">
    <source>
        <dbReference type="RuleBase" id="RU003968"/>
    </source>
</evidence>
<dbReference type="GO" id="GO:0050660">
    <property type="term" value="F:flavin adenine dinucleotide binding"/>
    <property type="evidence" value="ECO:0007669"/>
    <property type="project" value="InterPro"/>
</dbReference>
<dbReference type="SUPFAM" id="SSF51905">
    <property type="entry name" value="FAD/NAD(P)-binding domain"/>
    <property type="match status" value="1"/>
</dbReference>
<dbReference type="PANTHER" id="PTHR11552:SF147">
    <property type="entry name" value="CHOLINE DEHYDROGENASE, MITOCHONDRIAL"/>
    <property type="match status" value="1"/>
</dbReference>
<dbReference type="InterPro" id="IPR012132">
    <property type="entry name" value="GMC_OxRdtase"/>
</dbReference>
<feature type="domain" description="Glucose-methanol-choline oxidoreductase N-terminal" evidence="7">
    <location>
        <begin position="108"/>
        <end position="131"/>
    </location>
</feature>
<evidence type="ECO:0000256" key="1">
    <source>
        <dbReference type="ARBA" id="ARBA00001974"/>
    </source>
</evidence>